<dbReference type="EMBL" id="CAJJDN010000098">
    <property type="protein sequence ID" value="CAD8111404.1"/>
    <property type="molecule type" value="Genomic_DNA"/>
</dbReference>
<accession>A0A8S1Q8T4</accession>
<protein>
    <submittedName>
        <fullName evidence="1">Uncharacterized protein</fullName>
    </submittedName>
</protein>
<name>A0A8S1Q8T4_9CILI</name>
<comment type="caution">
    <text evidence="1">The sequence shown here is derived from an EMBL/GenBank/DDBJ whole genome shotgun (WGS) entry which is preliminary data.</text>
</comment>
<proteinExistence type="predicted"/>
<keyword evidence="2" id="KW-1185">Reference proteome</keyword>
<gene>
    <name evidence="1" type="ORF">PSON_ATCC_30995.1.T0980049</name>
</gene>
<sequence length="102" mass="11541">MQNTILYDTSPVPAKILNNELIQQNGPELRGFQPYIVQQQAVINQCIHKIASESDIKKTISPGIFLEFGYFTKLQVMNIVHKNANGANSQQYSSIQTIKNIY</sequence>
<organism evidence="1 2">
    <name type="scientific">Paramecium sonneborni</name>
    <dbReference type="NCBI Taxonomy" id="65129"/>
    <lineage>
        <taxon>Eukaryota</taxon>
        <taxon>Sar</taxon>
        <taxon>Alveolata</taxon>
        <taxon>Ciliophora</taxon>
        <taxon>Intramacronucleata</taxon>
        <taxon>Oligohymenophorea</taxon>
        <taxon>Peniculida</taxon>
        <taxon>Parameciidae</taxon>
        <taxon>Paramecium</taxon>
    </lineage>
</organism>
<evidence type="ECO:0000313" key="1">
    <source>
        <dbReference type="EMBL" id="CAD8111404.1"/>
    </source>
</evidence>
<dbReference type="Proteomes" id="UP000692954">
    <property type="component" value="Unassembled WGS sequence"/>
</dbReference>
<dbReference type="AlphaFoldDB" id="A0A8S1Q8T4"/>
<reference evidence="1" key="1">
    <citation type="submission" date="2021-01" db="EMBL/GenBank/DDBJ databases">
        <authorList>
            <consortium name="Genoscope - CEA"/>
            <person name="William W."/>
        </authorList>
    </citation>
    <scope>NUCLEOTIDE SEQUENCE</scope>
</reference>
<evidence type="ECO:0000313" key="2">
    <source>
        <dbReference type="Proteomes" id="UP000692954"/>
    </source>
</evidence>